<evidence type="ECO:0000313" key="5">
    <source>
        <dbReference type="Proteomes" id="UP000037460"/>
    </source>
</evidence>
<feature type="transmembrane region" description="Helical" evidence="2">
    <location>
        <begin position="30"/>
        <end position="50"/>
    </location>
</feature>
<protein>
    <submittedName>
        <fullName evidence="4">Uncharacterized protein</fullName>
    </submittedName>
</protein>
<dbReference type="Proteomes" id="UP000037460">
    <property type="component" value="Unassembled WGS sequence"/>
</dbReference>
<feature type="transmembrane region" description="Helical" evidence="2">
    <location>
        <begin position="89"/>
        <end position="112"/>
    </location>
</feature>
<evidence type="ECO:0000256" key="1">
    <source>
        <dbReference type="SAM" id="MobiDB-lite"/>
    </source>
</evidence>
<dbReference type="AlphaFoldDB" id="A0A0M0K8U0"/>
<feature type="transmembrane region" description="Helical" evidence="2">
    <location>
        <begin position="162"/>
        <end position="180"/>
    </location>
</feature>
<feature type="transmembrane region" description="Helical" evidence="2">
    <location>
        <begin position="248"/>
        <end position="271"/>
    </location>
</feature>
<feature type="region of interest" description="Disordered" evidence="1">
    <location>
        <begin position="441"/>
        <end position="470"/>
    </location>
</feature>
<reference evidence="5" key="1">
    <citation type="journal article" date="2015" name="PLoS Genet.">
        <title>Genome Sequence and Transcriptome Analyses of Chrysochromulina tobin: Metabolic Tools for Enhanced Algal Fitness in the Prominent Order Prymnesiales (Haptophyceae).</title>
        <authorList>
            <person name="Hovde B.T."/>
            <person name="Deodato C.R."/>
            <person name="Hunsperger H.M."/>
            <person name="Ryken S.A."/>
            <person name="Yost W."/>
            <person name="Jha R.K."/>
            <person name="Patterson J."/>
            <person name="Monnat R.J. Jr."/>
            <person name="Barlow S.B."/>
            <person name="Starkenburg S.R."/>
            <person name="Cattolico R.A."/>
        </authorList>
    </citation>
    <scope>NUCLEOTIDE SEQUENCE</scope>
    <source>
        <strain evidence="5">CCMP291</strain>
    </source>
</reference>
<gene>
    <name evidence="4" type="ORF">Ctob_007191</name>
</gene>
<keyword evidence="3" id="KW-0732">Signal</keyword>
<sequence length="470" mass="51524">MSQPLLLILGGMSLVGTGKAVDSLGKVALPAAIVAVKVLVLPNIISVLAIEFSVDSSSEQFSFEFGLVPAAASTMVMVGQFGASQELMLMLSGAYAIGRALSIFLLFVFAALLTIPSGEPMRALITHTCVVMHALSLCGTLWIVLLAIMLPRYRTHAPHVRVMGLTLLQLAFSASFLAVGQDRILHDGTSDERLTLFTIVNSFRWAVDGWLLVVTWAQAREAGLGPGARRVGRHRPEAETAFLSARVWLWYAGLSAALSGIALSSLPWLLGGIPYPKDPPVPLWILYDSQMLTYAIVYCIVAAVVFGLLALTIVRARIYEKMSRYEAAWEELGGSANAPPSPLVWSEHGVLCLKLWEDDRIAGTPQGFMEIEGYIAQLLIVVMVFEDGQGFWTFLMFGMPPELLALIQSALSRSYAKLKRLFHQGIRHTETGRDLYNQTQSDEDMWAPRTADETSFVPRSDSPTMRRPPL</sequence>
<feature type="transmembrane region" description="Helical" evidence="2">
    <location>
        <begin position="291"/>
        <end position="314"/>
    </location>
</feature>
<evidence type="ECO:0000256" key="2">
    <source>
        <dbReference type="SAM" id="Phobius"/>
    </source>
</evidence>
<evidence type="ECO:0000313" key="4">
    <source>
        <dbReference type="EMBL" id="KOO34992.1"/>
    </source>
</evidence>
<proteinExistence type="predicted"/>
<keyword evidence="2" id="KW-0812">Transmembrane</keyword>
<organism evidence="4 5">
    <name type="scientific">Chrysochromulina tobinii</name>
    <dbReference type="NCBI Taxonomy" id="1460289"/>
    <lineage>
        <taxon>Eukaryota</taxon>
        <taxon>Haptista</taxon>
        <taxon>Haptophyta</taxon>
        <taxon>Prymnesiophyceae</taxon>
        <taxon>Prymnesiales</taxon>
        <taxon>Chrysochromulinaceae</taxon>
        <taxon>Chrysochromulina</taxon>
    </lineage>
</organism>
<comment type="caution">
    <text evidence="4">The sequence shown here is derived from an EMBL/GenBank/DDBJ whole genome shotgun (WGS) entry which is preliminary data.</text>
</comment>
<keyword evidence="2" id="KW-1133">Transmembrane helix</keyword>
<feature type="signal peptide" evidence="3">
    <location>
        <begin position="1"/>
        <end position="20"/>
    </location>
</feature>
<feature type="transmembrane region" description="Helical" evidence="2">
    <location>
        <begin position="124"/>
        <end position="150"/>
    </location>
</feature>
<accession>A0A0M0K8U0</accession>
<feature type="transmembrane region" description="Helical" evidence="2">
    <location>
        <begin position="62"/>
        <end position="83"/>
    </location>
</feature>
<keyword evidence="5" id="KW-1185">Reference proteome</keyword>
<evidence type="ECO:0000256" key="3">
    <source>
        <dbReference type="SAM" id="SignalP"/>
    </source>
</evidence>
<feature type="chain" id="PRO_5005602446" evidence="3">
    <location>
        <begin position="21"/>
        <end position="470"/>
    </location>
</feature>
<name>A0A0M0K8U0_9EUKA</name>
<keyword evidence="2" id="KW-0472">Membrane</keyword>
<dbReference type="EMBL" id="JWZX01001017">
    <property type="protein sequence ID" value="KOO34992.1"/>
    <property type="molecule type" value="Genomic_DNA"/>
</dbReference>